<dbReference type="Proteomes" id="UP000606044">
    <property type="component" value="Unassembled WGS sequence"/>
</dbReference>
<comment type="caution">
    <text evidence="2">The sequence shown here is derived from an EMBL/GenBank/DDBJ whole genome shotgun (WGS) entry which is preliminary data.</text>
</comment>
<proteinExistence type="predicted"/>
<dbReference type="EMBL" id="BMCT01000003">
    <property type="protein sequence ID" value="GGF63929.1"/>
    <property type="molecule type" value="Genomic_DNA"/>
</dbReference>
<dbReference type="SUPFAM" id="SSF56925">
    <property type="entry name" value="OMPA-like"/>
    <property type="match status" value="1"/>
</dbReference>
<organism evidence="2 3">
    <name type="scientific">Azorhizobium oxalatiphilum</name>
    <dbReference type="NCBI Taxonomy" id="980631"/>
    <lineage>
        <taxon>Bacteria</taxon>
        <taxon>Pseudomonadati</taxon>
        <taxon>Pseudomonadota</taxon>
        <taxon>Alphaproteobacteria</taxon>
        <taxon>Hyphomicrobiales</taxon>
        <taxon>Xanthobacteraceae</taxon>
        <taxon>Azorhizobium</taxon>
    </lineage>
</organism>
<accession>A0A917BZZ6</accession>
<sequence>MLGGTVHAADPVASQGPSAVAPPTPVPSDWRFQATLYGWLTAIDGDVGVRNLPTVPVHDSIVDVLGDLDGAFMGTFMARNGQFLLLLDVVAARLSAGRQVGTYGGSSADVDLSQTIVTGAVGYLLPTGRSDMDFALTGGVRYMRLSADVSLTPFALPTITSDSQSKSWVDPTIGFVAHWTINEKWFVNATADIGGFDVGSKLSSNGYVGLGYMWTKSISSAIGYRYLYEDYEGAGNRTGAFRYNAVMHGPTVSVAWHF</sequence>
<evidence type="ECO:0000313" key="3">
    <source>
        <dbReference type="Proteomes" id="UP000606044"/>
    </source>
</evidence>
<keyword evidence="3" id="KW-1185">Reference proteome</keyword>
<feature type="region of interest" description="Disordered" evidence="1">
    <location>
        <begin position="1"/>
        <end position="26"/>
    </location>
</feature>
<gene>
    <name evidence="2" type="ORF">GCM10007301_24660</name>
</gene>
<evidence type="ECO:0008006" key="4">
    <source>
        <dbReference type="Google" id="ProtNLM"/>
    </source>
</evidence>
<dbReference type="AlphaFoldDB" id="A0A917BZZ6"/>
<protein>
    <recommendedName>
        <fullName evidence="4">Outer membrane protein beta-barrel domain-containing protein</fullName>
    </recommendedName>
</protein>
<reference evidence="2" key="1">
    <citation type="journal article" date="2014" name="Int. J. Syst. Evol. Microbiol.">
        <title>Complete genome sequence of Corynebacterium casei LMG S-19264T (=DSM 44701T), isolated from a smear-ripened cheese.</title>
        <authorList>
            <consortium name="US DOE Joint Genome Institute (JGI-PGF)"/>
            <person name="Walter F."/>
            <person name="Albersmeier A."/>
            <person name="Kalinowski J."/>
            <person name="Ruckert C."/>
        </authorList>
    </citation>
    <scope>NUCLEOTIDE SEQUENCE</scope>
    <source>
        <strain evidence="2">CCM 7897</strain>
    </source>
</reference>
<reference evidence="2" key="2">
    <citation type="submission" date="2020-09" db="EMBL/GenBank/DDBJ databases">
        <authorList>
            <person name="Sun Q."/>
            <person name="Sedlacek I."/>
        </authorList>
    </citation>
    <scope>NUCLEOTIDE SEQUENCE</scope>
    <source>
        <strain evidence="2">CCM 7897</strain>
    </source>
</reference>
<name>A0A917BZZ6_9HYPH</name>
<evidence type="ECO:0000313" key="2">
    <source>
        <dbReference type="EMBL" id="GGF63929.1"/>
    </source>
</evidence>
<evidence type="ECO:0000256" key="1">
    <source>
        <dbReference type="SAM" id="MobiDB-lite"/>
    </source>
</evidence>
<dbReference type="InterPro" id="IPR011250">
    <property type="entry name" value="OMP/PagP_B-barrel"/>
</dbReference>